<evidence type="ECO:0000313" key="2">
    <source>
        <dbReference type="Proteomes" id="UP000887540"/>
    </source>
</evidence>
<protein>
    <submittedName>
        <fullName evidence="3">Tetratricopeptide repeat protein</fullName>
    </submittedName>
</protein>
<dbReference type="CDD" id="cd08161">
    <property type="entry name" value="SET"/>
    <property type="match status" value="1"/>
</dbReference>
<dbReference type="SUPFAM" id="SSF82199">
    <property type="entry name" value="SET domain"/>
    <property type="match status" value="1"/>
</dbReference>
<dbReference type="PANTHER" id="PTHR47643">
    <property type="entry name" value="TPR DOMAIN PROTEIN (AFU_ORTHOLOGUE AFUA_5G12710)"/>
    <property type="match status" value="1"/>
</dbReference>
<name>A0A914CFG9_9BILA</name>
<evidence type="ECO:0000256" key="1">
    <source>
        <dbReference type="PROSITE-ProRule" id="PRU00339"/>
    </source>
</evidence>
<dbReference type="WBParaSite" id="ACRNAN_Path_964.g3712.t1">
    <property type="protein sequence ID" value="ACRNAN_Path_964.g3712.t1"/>
    <property type="gene ID" value="ACRNAN_Path_964.g3712"/>
</dbReference>
<dbReference type="AlphaFoldDB" id="A0A914CFG9"/>
<dbReference type="SMART" id="SM00028">
    <property type="entry name" value="TPR"/>
    <property type="match status" value="2"/>
</dbReference>
<reference evidence="3" key="1">
    <citation type="submission" date="2022-11" db="UniProtKB">
        <authorList>
            <consortium name="WormBaseParasite"/>
        </authorList>
    </citation>
    <scope>IDENTIFICATION</scope>
</reference>
<evidence type="ECO:0000313" key="3">
    <source>
        <dbReference type="WBParaSite" id="ACRNAN_Path_964.g3712.t1"/>
    </source>
</evidence>
<keyword evidence="1" id="KW-0802">TPR repeat</keyword>
<dbReference type="InterPro" id="IPR011990">
    <property type="entry name" value="TPR-like_helical_dom_sf"/>
</dbReference>
<feature type="repeat" description="TPR" evidence="1">
    <location>
        <begin position="83"/>
        <end position="116"/>
    </location>
</feature>
<keyword evidence="2" id="KW-1185">Reference proteome</keyword>
<dbReference type="PANTHER" id="PTHR47643:SF2">
    <property type="entry name" value="TPR DOMAIN PROTEIN (AFU_ORTHOLOGUE AFUA_5G12710)"/>
    <property type="match status" value="1"/>
</dbReference>
<dbReference type="InterPro" id="IPR019734">
    <property type="entry name" value="TPR_rpt"/>
</dbReference>
<dbReference type="SUPFAM" id="SSF48452">
    <property type="entry name" value="TPR-like"/>
    <property type="match status" value="1"/>
</dbReference>
<dbReference type="Proteomes" id="UP000887540">
    <property type="component" value="Unplaced"/>
</dbReference>
<dbReference type="InterPro" id="IPR046341">
    <property type="entry name" value="SET_dom_sf"/>
</dbReference>
<proteinExistence type="predicted"/>
<accession>A0A914CFG9</accession>
<organism evidence="2 3">
    <name type="scientific">Acrobeloides nanus</name>
    <dbReference type="NCBI Taxonomy" id="290746"/>
    <lineage>
        <taxon>Eukaryota</taxon>
        <taxon>Metazoa</taxon>
        <taxon>Ecdysozoa</taxon>
        <taxon>Nematoda</taxon>
        <taxon>Chromadorea</taxon>
        <taxon>Rhabditida</taxon>
        <taxon>Tylenchina</taxon>
        <taxon>Cephalobomorpha</taxon>
        <taxon>Cephaloboidea</taxon>
        <taxon>Cephalobidae</taxon>
        <taxon>Acrobeloides</taxon>
    </lineage>
</organism>
<dbReference type="PROSITE" id="PS50005">
    <property type="entry name" value="TPR"/>
    <property type="match status" value="1"/>
</dbReference>
<dbReference type="InterPro" id="IPR053209">
    <property type="entry name" value="Gramillin-biosynth_MTr"/>
</dbReference>
<dbReference type="Gene3D" id="1.25.40.10">
    <property type="entry name" value="Tetratricopeptide repeat domain"/>
    <property type="match status" value="1"/>
</dbReference>
<sequence>MTPVGLSTTAPKEKCPLQTTAPFDNCPRGKLPQWITVPYGSKAKNVVIRVDSPSDVLFVYETDEKLLSQANALQWFKQETYSFEEIKDQAKTLFMKKDYEGSLKLYQRALALQPESEVIHLNVACVLLQFEQKTLYRLGKAAYGMRMWQQAIDHYETLLTESSRVPIAAEELTKSKTRLNESLTGQYDMLTDYTGPVEVTDIPGKGKGLVVTQDIKKGTLLFASKAYSMAHEKFMNYPKSQGYNLFTDEVICNTQFGLITETVQKLKRDPGSAKELYALYAGELKRDEMLPNGVIDAGRIEQICSLNDRE</sequence>